<protein>
    <submittedName>
        <fullName evidence="1">Uncharacterized protein</fullName>
    </submittedName>
</protein>
<evidence type="ECO:0000313" key="2">
    <source>
        <dbReference type="Proteomes" id="UP000434044"/>
    </source>
</evidence>
<dbReference type="RefSeq" id="WP_155450239.1">
    <property type="nucleotide sequence ID" value="NZ_WNKT01000022.1"/>
</dbReference>
<gene>
    <name evidence="1" type="ORF">GJ668_11195</name>
</gene>
<dbReference type="EMBL" id="WNKT01000022">
    <property type="protein sequence ID" value="MTW21653.1"/>
    <property type="molecule type" value="Genomic_DNA"/>
</dbReference>
<sequence>MGSDHFAPKVSRLNWSRHEFEPVLPMHATELKTGTVEAIKKQLGLKGQ</sequence>
<accession>A0A6N8EBQ9</accession>
<organism evidence="1 2">
    <name type="scientific">Allochromatium palmeri</name>
    <dbReference type="NCBI Taxonomy" id="231048"/>
    <lineage>
        <taxon>Bacteria</taxon>
        <taxon>Pseudomonadati</taxon>
        <taxon>Pseudomonadota</taxon>
        <taxon>Gammaproteobacteria</taxon>
        <taxon>Chromatiales</taxon>
        <taxon>Chromatiaceae</taxon>
        <taxon>Allochromatium</taxon>
    </lineage>
</organism>
<keyword evidence="2" id="KW-1185">Reference proteome</keyword>
<name>A0A6N8EBQ9_9GAMM</name>
<reference evidence="1 2" key="1">
    <citation type="submission" date="2019-11" db="EMBL/GenBank/DDBJ databases">
        <title>Whole-genome sequence of the anaerobic purple sulfur bacterium Allochromatium palmeri DSM 15591.</title>
        <authorList>
            <person name="Kyndt J.A."/>
            <person name="Meyer T.E."/>
        </authorList>
    </citation>
    <scope>NUCLEOTIDE SEQUENCE [LARGE SCALE GENOMIC DNA]</scope>
    <source>
        <strain evidence="1 2">DSM 15591</strain>
    </source>
</reference>
<dbReference type="AlphaFoldDB" id="A0A6N8EBQ9"/>
<dbReference type="Proteomes" id="UP000434044">
    <property type="component" value="Unassembled WGS sequence"/>
</dbReference>
<comment type="caution">
    <text evidence="1">The sequence shown here is derived from an EMBL/GenBank/DDBJ whole genome shotgun (WGS) entry which is preliminary data.</text>
</comment>
<evidence type="ECO:0000313" key="1">
    <source>
        <dbReference type="EMBL" id="MTW21653.1"/>
    </source>
</evidence>
<proteinExistence type="predicted"/>